<sequence>MSYPIPADFGCQNSLISDEWRKYVLTTHNKLRRNLAIGQVKTANSAKTAPMAFNMNELRWDCDVEKYASAAMCSATALSGYYTITQTFKNAKGCNVTEETSKLLKEWWNESNAVDLVDENVQYTDEVKQKAQKFAFVSHNNLLREDLCVAVHTQMAYALVRGFACTYGTCAGSTGLKLYCVYRRKELAKDEKIYNPTKSLDKVCTQCASKLPPDERCIDRLCQQEYTSRE</sequence>
<protein>
    <submittedName>
        <fullName evidence="1">Uncharacterized protein</fullName>
    </submittedName>
</protein>
<evidence type="ECO:0000313" key="2">
    <source>
        <dbReference type="Proteomes" id="UP000252519"/>
    </source>
</evidence>
<dbReference type="CDD" id="cd05380">
    <property type="entry name" value="CAP_euk"/>
    <property type="match status" value="1"/>
</dbReference>
<dbReference type="Gene3D" id="3.40.33.10">
    <property type="entry name" value="CAP"/>
    <property type="match status" value="1"/>
</dbReference>
<dbReference type="AlphaFoldDB" id="A0A368FN06"/>
<dbReference type="STRING" id="29170.A0A368FN06"/>
<proteinExistence type="predicted"/>
<dbReference type="SUPFAM" id="SSF55797">
    <property type="entry name" value="PR-1-like"/>
    <property type="match status" value="1"/>
</dbReference>
<evidence type="ECO:0000313" key="1">
    <source>
        <dbReference type="EMBL" id="RCN32220.1"/>
    </source>
</evidence>
<dbReference type="OrthoDB" id="5886123at2759"/>
<keyword evidence="2" id="KW-1185">Reference proteome</keyword>
<accession>A0A368FN06</accession>
<dbReference type="InterPro" id="IPR035940">
    <property type="entry name" value="CAP_sf"/>
</dbReference>
<gene>
    <name evidence="1" type="ORF">ANCCAN_21982</name>
</gene>
<organism evidence="1 2">
    <name type="scientific">Ancylostoma caninum</name>
    <name type="common">Dog hookworm</name>
    <dbReference type="NCBI Taxonomy" id="29170"/>
    <lineage>
        <taxon>Eukaryota</taxon>
        <taxon>Metazoa</taxon>
        <taxon>Ecdysozoa</taxon>
        <taxon>Nematoda</taxon>
        <taxon>Chromadorea</taxon>
        <taxon>Rhabditida</taxon>
        <taxon>Rhabditina</taxon>
        <taxon>Rhabditomorpha</taxon>
        <taxon>Strongyloidea</taxon>
        <taxon>Ancylostomatidae</taxon>
        <taxon>Ancylostomatinae</taxon>
        <taxon>Ancylostoma</taxon>
    </lineage>
</organism>
<reference evidence="1 2" key="1">
    <citation type="submission" date="2014-10" db="EMBL/GenBank/DDBJ databases">
        <title>Draft genome of the hookworm Ancylostoma caninum.</title>
        <authorList>
            <person name="Mitreva M."/>
        </authorList>
    </citation>
    <scope>NUCLEOTIDE SEQUENCE [LARGE SCALE GENOMIC DNA]</scope>
    <source>
        <strain evidence="1 2">Baltimore</strain>
    </source>
</reference>
<name>A0A368FN06_ANCCA</name>
<dbReference type="EMBL" id="JOJR01001135">
    <property type="protein sequence ID" value="RCN32220.1"/>
    <property type="molecule type" value="Genomic_DNA"/>
</dbReference>
<comment type="caution">
    <text evidence="1">The sequence shown here is derived from an EMBL/GenBank/DDBJ whole genome shotgun (WGS) entry which is preliminary data.</text>
</comment>
<dbReference type="Proteomes" id="UP000252519">
    <property type="component" value="Unassembled WGS sequence"/>
</dbReference>